<evidence type="ECO:0000256" key="1">
    <source>
        <dbReference type="SAM" id="Coils"/>
    </source>
</evidence>
<dbReference type="Proteomes" id="UP000198287">
    <property type="component" value="Unassembled WGS sequence"/>
</dbReference>
<dbReference type="AlphaFoldDB" id="A0A226E581"/>
<evidence type="ECO:0000256" key="2">
    <source>
        <dbReference type="SAM" id="MobiDB-lite"/>
    </source>
</evidence>
<gene>
    <name evidence="3" type="ORF">Fcan01_12332</name>
</gene>
<reference evidence="3 4" key="1">
    <citation type="submission" date="2015-12" db="EMBL/GenBank/DDBJ databases">
        <title>The genome of Folsomia candida.</title>
        <authorList>
            <person name="Faddeeva A."/>
            <person name="Derks M.F."/>
            <person name="Anvar Y."/>
            <person name="Smit S."/>
            <person name="Van Straalen N."/>
            <person name="Roelofs D."/>
        </authorList>
    </citation>
    <scope>NUCLEOTIDE SEQUENCE [LARGE SCALE GENOMIC DNA]</scope>
    <source>
        <strain evidence="3 4">VU population</strain>
        <tissue evidence="3">Whole body</tissue>
    </source>
</reference>
<feature type="region of interest" description="Disordered" evidence="2">
    <location>
        <begin position="474"/>
        <end position="497"/>
    </location>
</feature>
<protein>
    <submittedName>
        <fullName evidence="3">Uncharacterized protein</fullName>
    </submittedName>
</protein>
<sequence length="497" mass="56817">MHQELDVDKGMLGAFKERYAVYEEEETIPRTFLVREDEDKVKNIEDLAGLAQKEALWLGTLDIKKPENEFSMKPTPTPPDTSREPFHVAAKNYPIPEPPKVGRYAWHSVVGKNELRLHPDYTRKTPQAEIDRDEAEKTRNRLVKELNENQKLTKLRVVSNQSDVQDLVTIDKDCKMGEEKMETWRRRYVCLDNKKYKLRMQLEQMAKEDNEYIKMPTMQRDENRLLRQKVYDLEVGLVRRKDDFRKLRIRPMEDEGVCVVEMRRLASVNNKLDRKIQDLSKERDKLQEILEPVSEKLGTELTELIKTNGLLFSGATNSGNTKGYDQNNNVIQSCNIYGEEESASSSDEGGEGVDPMKSTHMAIERSRIRRKQIEETVNTLEEKLGADFKFQNLRDLPSSVDNNGNCSSAARASTGSTPKTSILTPIKAARSRKSLALNIIPSKNPEQCLSSGDNKAVPVVAESSSSMGMAYNCYPFSNQENHPRKRAPTTRSSRRSI</sequence>
<evidence type="ECO:0000313" key="3">
    <source>
        <dbReference type="EMBL" id="OXA52589.1"/>
    </source>
</evidence>
<feature type="coiled-coil region" evidence="1">
    <location>
        <begin position="262"/>
        <end position="296"/>
    </location>
</feature>
<dbReference type="EMBL" id="LNIX01000006">
    <property type="protein sequence ID" value="OXA52589.1"/>
    <property type="molecule type" value="Genomic_DNA"/>
</dbReference>
<proteinExistence type="predicted"/>
<accession>A0A226E581</accession>
<name>A0A226E581_FOLCA</name>
<comment type="caution">
    <text evidence="3">The sequence shown here is derived from an EMBL/GenBank/DDBJ whole genome shotgun (WGS) entry which is preliminary data.</text>
</comment>
<organism evidence="3 4">
    <name type="scientific">Folsomia candida</name>
    <name type="common">Springtail</name>
    <dbReference type="NCBI Taxonomy" id="158441"/>
    <lineage>
        <taxon>Eukaryota</taxon>
        <taxon>Metazoa</taxon>
        <taxon>Ecdysozoa</taxon>
        <taxon>Arthropoda</taxon>
        <taxon>Hexapoda</taxon>
        <taxon>Collembola</taxon>
        <taxon>Entomobryomorpha</taxon>
        <taxon>Isotomoidea</taxon>
        <taxon>Isotomidae</taxon>
        <taxon>Proisotominae</taxon>
        <taxon>Folsomia</taxon>
    </lineage>
</organism>
<keyword evidence="1" id="KW-0175">Coiled coil</keyword>
<evidence type="ECO:0000313" key="4">
    <source>
        <dbReference type="Proteomes" id="UP000198287"/>
    </source>
</evidence>
<feature type="compositionally biased region" description="Basic residues" evidence="2">
    <location>
        <begin position="483"/>
        <end position="497"/>
    </location>
</feature>
<keyword evidence="4" id="KW-1185">Reference proteome</keyword>